<dbReference type="Proteomes" id="UP000824120">
    <property type="component" value="Chromosome 6"/>
</dbReference>
<dbReference type="OrthoDB" id="1306244at2759"/>
<protein>
    <submittedName>
        <fullName evidence="1">Uncharacterized protein</fullName>
    </submittedName>
</protein>
<comment type="caution">
    <text evidence="1">The sequence shown here is derived from an EMBL/GenBank/DDBJ whole genome shotgun (WGS) entry which is preliminary data.</text>
</comment>
<feature type="non-terminal residue" evidence="1">
    <location>
        <position position="110"/>
    </location>
</feature>
<organism evidence="1 2">
    <name type="scientific">Solanum commersonii</name>
    <name type="common">Commerson's wild potato</name>
    <name type="synonym">Commerson's nightshade</name>
    <dbReference type="NCBI Taxonomy" id="4109"/>
    <lineage>
        <taxon>Eukaryota</taxon>
        <taxon>Viridiplantae</taxon>
        <taxon>Streptophyta</taxon>
        <taxon>Embryophyta</taxon>
        <taxon>Tracheophyta</taxon>
        <taxon>Spermatophyta</taxon>
        <taxon>Magnoliopsida</taxon>
        <taxon>eudicotyledons</taxon>
        <taxon>Gunneridae</taxon>
        <taxon>Pentapetalae</taxon>
        <taxon>asterids</taxon>
        <taxon>lamiids</taxon>
        <taxon>Solanales</taxon>
        <taxon>Solanaceae</taxon>
        <taxon>Solanoideae</taxon>
        <taxon>Solaneae</taxon>
        <taxon>Solanum</taxon>
    </lineage>
</organism>
<dbReference type="AlphaFoldDB" id="A0A9J5YFR8"/>
<dbReference type="EMBL" id="JACXVP010000006">
    <property type="protein sequence ID" value="KAG5599587.1"/>
    <property type="molecule type" value="Genomic_DNA"/>
</dbReference>
<reference evidence="1 2" key="1">
    <citation type="submission" date="2020-09" db="EMBL/GenBank/DDBJ databases">
        <title>De no assembly of potato wild relative species, Solanum commersonii.</title>
        <authorList>
            <person name="Cho K."/>
        </authorList>
    </citation>
    <scope>NUCLEOTIDE SEQUENCE [LARGE SCALE GENOMIC DNA]</scope>
    <source>
        <strain evidence="1">LZ3.2</strain>
        <tissue evidence="1">Leaf</tissue>
    </source>
</reference>
<evidence type="ECO:0000313" key="1">
    <source>
        <dbReference type="EMBL" id="KAG5599587.1"/>
    </source>
</evidence>
<sequence>NHVRHLATWKGSSNLKPEEACSEGKLGGSRCEPWSRKVKCGGRSTQRHDTFQTSALKGIVLHERLNICPPYHVIRHTLYGPRSMVKWTKHNAKRYHQSLPCAHMLEKARV</sequence>
<accession>A0A9J5YFR8</accession>
<proteinExistence type="predicted"/>
<keyword evidence="2" id="KW-1185">Reference proteome</keyword>
<gene>
    <name evidence="1" type="ORF">H5410_030957</name>
</gene>
<evidence type="ECO:0000313" key="2">
    <source>
        <dbReference type="Proteomes" id="UP000824120"/>
    </source>
</evidence>
<name>A0A9J5YFR8_SOLCO</name>